<evidence type="ECO:0000313" key="10">
    <source>
        <dbReference type="EMBL" id="TID29933.1"/>
    </source>
</evidence>
<dbReference type="EMBL" id="SELW01000220">
    <property type="protein sequence ID" value="TID29933.1"/>
    <property type="molecule type" value="Genomic_DNA"/>
</dbReference>
<keyword evidence="2" id="KW-0813">Transport</keyword>
<gene>
    <name evidence="10" type="ORF">CANINC_001444</name>
</gene>
<dbReference type="GO" id="GO:0051028">
    <property type="term" value="P:mRNA transport"/>
    <property type="evidence" value="ECO:0007669"/>
    <property type="project" value="UniProtKB-KW"/>
</dbReference>
<evidence type="ECO:0000259" key="9">
    <source>
        <dbReference type="PROSITE" id="PS50196"/>
    </source>
</evidence>
<organism evidence="10 11">
    <name type="scientific">Pichia inconspicua</name>
    <dbReference type="NCBI Taxonomy" id="52247"/>
    <lineage>
        <taxon>Eukaryota</taxon>
        <taxon>Fungi</taxon>
        <taxon>Dikarya</taxon>
        <taxon>Ascomycota</taxon>
        <taxon>Saccharomycotina</taxon>
        <taxon>Pichiomycetes</taxon>
        <taxon>Pichiales</taxon>
        <taxon>Pichiaceae</taxon>
        <taxon>Pichia</taxon>
    </lineage>
</organism>
<keyword evidence="5" id="KW-0811">Translocation</keyword>
<dbReference type="GO" id="GO:0005643">
    <property type="term" value="C:nuclear pore"/>
    <property type="evidence" value="ECO:0007669"/>
    <property type="project" value="UniProtKB-SubCell"/>
</dbReference>
<dbReference type="SMART" id="SM00160">
    <property type="entry name" value="RanBD"/>
    <property type="match status" value="1"/>
</dbReference>
<name>A0A4T0X3Y6_9ASCO</name>
<dbReference type="STRING" id="52247.A0A4T0X3Y6"/>
<dbReference type="InterPro" id="IPR000156">
    <property type="entry name" value="Ran_bind_dom"/>
</dbReference>
<dbReference type="Proteomes" id="UP000307173">
    <property type="component" value="Unassembled WGS sequence"/>
</dbReference>
<feature type="compositionally biased region" description="Basic and acidic residues" evidence="8">
    <location>
        <begin position="261"/>
        <end position="273"/>
    </location>
</feature>
<dbReference type="InterPro" id="IPR011993">
    <property type="entry name" value="PH-like_dom_sf"/>
</dbReference>
<keyword evidence="11" id="KW-1185">Reference proteome</keyword>
<keyword evidence="4" id="KW-0653">Protein transport</keyword>
<dbReference type="AlphaFoldDB" id="A0A4T0X3Y6"/>
<dbReference type="InterPro" id="IPR015007">
    <property type="entry name" value="NUP2/50/61"/>
</dbReference>
<evidence type="ECO:0000256" key="3">
    <source>
        <dbReference type="ARBA" id="ARBA00022816"/>
    </source>
</evidence>
<evidence type="ECO:0000256" key="2">
    <source>
        <dbReference type="ARBA" id="ARBA00022448"/>
    </source>
</evidence>
<evidence type="ECO:0000256" key="7">
    <source>
        <dbReference type="ARBA" id="ARBA00023242"/>
    </source>
</evidence>
<dbReference type="PANTHER" id="PTHR38697">
    <property type="entry name" value="NUCLEAR PORE COMPLEX PROTEIN SIMILAR TO S. CEREVISIAE NUP2 (EUROFUNG)"/>
    <property type="match status" value="1"/>
</dbReference>
<dbReference type="InterPro" id="IPR053074">
    <property type="entry name" value="NPC_Nucleoporin"/>
</dbReference>
<evidence type="ECO:0000256" key="8">
    <source>
        <dbReference type="SAM" id="MobiDB-lite"/>
    </source>
</evidence>
<dbReference type="PROSITE" id="PS50196">
    <property type="entry name" value="RANBD1"/>
    <property type="match status" value="1"/>
</dbReference>
<comment type="subcellular location">
    <subcellularLocation>
        <location evidence="1">Nucleus</location>
        <location evidence="1">Nuclear pore complex</location>
    </subcellularLocation>
</comment>
<feature type="compositionally biased region" description="Acidic residues" evidence="8">
    <location>
        <begin position="512"/>
        <end position="521"/>
    </location>
</feature>
<dbReference type="PANTHER" id="PTHR38697:SF1">
    <property type="entry name" value="NUCLEAR PORE COMPLEX PROTEIN SIMILAR TO S. CEREVISIAE NUP2 (EUROFUNG)"/>
    <property type="match status" value="1"/>
</dbReference>
<feature type="region of interest" description="Disordered" evidence="8">
    <location>
        <begin position="261"/>
        <end position="428"/>
    </location>
</feature>
<protein>
    <recommendedName>
        <fullName evidence="9">RanBD1 domain-containing protein</fullName>
    </recommendedName>
</protein>
<dbReference type="Pfam" id="PF00638">
    <property type="entry name" value="Ran_BP1"/>
    <property type="match status" value="1"/>
</dbReference>
<feature type="compositionally biased region" description="Polar residues" evidence="8">
    <location>
        <begin position="339"/>
        <end position="379"/>
    </location>
</feature>
<evidence type="ECO:0000256" key="1">
    <source>
        <dbReference type="ARBA" id="ARBA00004567"/>
    </source>
</evidence>
<evidence type="ECO:0000256" key="4">
    <source>
        <dbReference type="ARBA" id="ARBA00022927"/>
    </source>
</evidence>
<dbReference type="SUPFAM" id="SSF50729">
    <property type="entry name" value="PH domain-like"/>
    <property type="match status" value="1"/>
</dbReference>
<feature type="compositionally biased region" description="Low complexity" evidence="8">
    <location>
        <begin position="477"/>
        <end position="497"/>
    </location>
</feature>
<evidence type="ECO:0000256" key="6">
    <source>
        <dbReference type="ARBA" id="ARBA00023132"/>
    </source>
</evidence>
<feature type="compositionally biased region" description="Polar residues" evidence="8">
    <location>
        <begin position="288"/>
        <end position="306"/>
    </location>
</feature>
<sequence>MSSKRVKNQLTKDASLLDEGDSSDGESQMETPQIASAELMAKRKIAGMGRRFAKKVTPVVTVGESNGSTSNIIQSQMKSLNANFLKSINDGITKNPIADFTKICTKYLEYVKKVQSQQIEVKKLEVPKVDVKPEVMKTDDTKANPFSMFASLGANNTAQNQTTTQPQIQEQTKLAPTISKQESASEKVVNVDSESESEKEEEVKIQGPTFKIDKLPTTKGGFKFGVAPPKEDSDSEDEIEIKGPSFTTSVKVQDSVFKFPAKNEEKKTDETKIETTTASNDKPGVVSNGFNFNTDLKPTSGFSFGSKTEEKPISSSFNFSTQKEEKPVSTGFNFGKPAENNTPSTGFNFGKQTSEQSKPALSFNIGKSETQSAFSFGQNDENKTKTETTSNTPASKSAFTFEKKETPTFNFGNSTTTPKLPADSTSNTTTFNFGGQTVDASTTTSATMPKFNFGASTPATTAFSFGKQESTSETSKSNPFSFGGSTGSTSITTTPFNFSAPTPVVKASESNVEGDDESNEAEQDIVKGDFAVVKLTEKVEVKSGEESEDLIITKRSKVTKFNPESKSYDNVGLGELKVLKNKETGKSRILVRSEGSGNVILNILVLKEMKYDIMGKKNNMIRVPSVNVDGGLETYLLMVKTPNDANEVLEKLQQQQQQQN</sequence>
<evidence type="ECO:0000313" key="11">
    <source>
        <dbReference type="Proteomes" id="UP000307173"/>
    </source>
</evidence>
<dbReference type="OrthoDB" id="185618at2759"/>
<comment type="caution">
    <text evidence="10">The sequence shown here is derived from an EMBL/GenBank/DDBJ whole genome shotgun (WGS) entry which is preliminary data.</text>
</comment>
<dbReference type="GO" id="GO:0015031">
    <property type="term" value="P:protein transport"/>
    <property type="evidence" value="ECO:0007669"/>
    <property type="project" value="UniProtKB-KW"/>
</dbReference>
<feature type="compositionally biased region" description="Polar residues" evidence="8">
    <location>
        <begin position="464"/>
        <end position="476"/>
    </location>
</feature>
<feature type="compositionally biased region" description="Polar residues" evidence="8">
    <location>
        <begin position="407"/>
        <end position="428"/>
    </location>
</feature>
<reference evidence="10 11" key="1">
    <citation type="journal article" date="2019" name="Front. Genet.">
        <title>Whole-Genome Sequencing of the Opportunistic Yeast Pathogen Candida inconspicua Uncovers Its Hybrid Origin.</title>
        <authorList>
            <person name="Mixao V."/>
            <person name="Hansen A.P."/>
            <person name="Saus E."/>
            <person name="Boekhout T."/>
            <person name="Lass-Florl C."/>
            <person name="Gabaldon T."/>
        </authorList>
    </citation>
    <scope>NUCLEOTIDE SEQUENCE [LARGE SCALE GENOMIC DNA]</scope>
    <source>
        <strain evidence="10 11">CBS 180</strain>
    </source>
</reference>
<feature type="region of interest" description="Disordered" evidence="8">
    <location>
        <begin position="1"/>
        <end position="30"/>
    </location>
</feature>
<feature type="domain" description="RanBD1" evidence="9">
    <location>
        <begin position="532"/>
        <end position="660"/>
    </location>
</feature>
<feature type="region of interest" description="Disordered" evidence="8">
    <location>
        <begin position="464"/>
        <end position="521"/>
    </location>
</feature>
<dbReference type="Pfam" id="PF08911">
    <property type="entry name" value="NUP50"/>
    <property type="match status" value="1"/>
</dbReference>
<proteinExistence type="predicted"/>
<keyword evidence="3" id="KW-0509">mRNA transport</keyword>
<feature type="region of interest" description="Disordered" evidence="8">
    <location>
        <begin position="175"/>
        <end position="244"/>
    </location>
</feature>
<keyword evidence="7" id="KW-0539">Nucleus</keyword>
<dbReference type="Gene3D" id="2.30.29.30">
    <property type="entry name" value="Pleckstrin-homology domain (PH domain)/Phosphotyrosine-binding domain (PTB)"/>
    <property type="match status" value="1"/>
</dbReference>
<accession>A0A4T0X3Y6</accession>
<keyword evidence="6" id="KW-0906">Nuclear pore complex</keyword>
<evidence type="ECO:0000256" key="5">
    <source>
        <dbReference type="ARBA" id="ARBA00023010"/>
    </source>
</evidence>